<organism evidence="1 2">
    <name type="scientific">Colletotrichum truncatum</name>
    <name type="common">Anthracnose fungus</name>
    <name type="synonym">Colletotrichum capsici</name>
    <dbReference type="NCBI Taxonomy" id="5467"/>
    <lineage>
        <taxon>Eukaryota</taxon>
        <taxon>Fungi</taxon>
        <taxon>Dikarya</taxon>
        <taxon>Ascomycota</taxon>
        <taxon>Pezizomycotina</taxon>
        <taxon>Sordariomycetes</taxon>
        <taxon>Hypocreomycetidae</taxon>
        <taxon>Glomerellales</taxon>
        <taxon>Glomerellaceae</taxon>
        <taxon>Colletotrichum</taxon>
        <taxon>Colletotrichum truncatum species complex</taxon>
    </lineage>
</organism>
<evidence type="ECO:0000313" key="2">
    <source>
        <dbReference type="Proteomes" id="UP000805649"/>
    </source>
</evidence>
<comment type="caution">
    <text evidence="1">The sequence shown here is derived from an EMBL/GenBank/DDBJ whole genome shotgun (WGS) entry which is preliminary data.</text>
</comment>
<gene>
    <name evidence="1" type="ORF">CTRU02_211862</name>
</gene>
<keyword evidence="2" id="KW-1185">Reference proteome</keyword>
<dbReference type="EMBL" id="VUJX02000008">
    <property type="protein sequence ID" value="KAL0932899.1"/>
    <property type="molecule type" value="Genomic_DNA"/>
</dbReference>
<reference evidence="1 2" key="1">
    <citation type="journal article" date="2020" name="Phytopathology">
        <title>Genome Sequence Resources of Colletotrichum truncatum, C. plurivorum, C. musicola, and C. sojae: Four Species Pathogenic to Soybean (Glycine max).</title>
        <authorList>
            <person name="Rogerio F."/>
            <person name="Boufleur T.R."/>
            <person name="Ciampi-Guillardi M."/>
            <person name="Sukno S.A."/>
            <person name="Thon M.R."/>
            <person name="Massola Junior N.S."/>
            <person name="Baroncelli R."/>
        </authorList>
    </citation>
    <scope>NUCLEOTIDE SEQUENCE [LARGE SCALE GENOMIC DNA]</scope>
    <source>
        <strain evidence="1 2">CMES1059</strain>
    </source>
</reference>
<sequence>MAPSDVAMIQLSTVAGGNEQCLNDIGERVQEKEKARGIGLESLRRIQEILQKDLVMKSHVDVNDWNDNLGFLQEAQKSREILVGVTGETGLGKSSLINALLGYNIVPTSQSEACTAAVCIFGWNDERKKFKASITFKSRETVETELDALKEEMADLAESKKARGDERDPDFDLRWAQVKQHISNIENWSGLSQEQIRNYSPARIIKESKGAYEEVYRSGKGNKSQKTWKNVTAMSQDEFLAMLRPYVDSTKVKGHSTQADKKKYWPLVEQVEIFLKSEVLRNGVKIVDLPGVMDALESRAQVARNYYYRLDKRIIVTPATRAADNKAAADLILSDHDINDLDMDDMLKRDALCIAVTKIDDIDITSAATEFPTEEILDIVSNLQRLEGNEEQLTDDEDDDYDQHASQNWSYRQVTSENGNTKRQKIDGPAGHSHTATDLRFRLRELCIQQRNFELKKDIEEKLFETFKRNKAAKETAESLPAVFPVSSKAYQDLRKHTTSENSMGFRDRQSTGIPDLKKWLNYVSLPQREEWVDSDIHHIQVLLDAADGWIQNDAQSLPKLTGAESSIVNKTILSSTKQVGTSVNTKVRTRLQSNLKSLKPLRDYTLVKAKLSKNSKNGHEIQKSFTNLLREVSGWKSKNPQGSTFNEEKHSPTHWATYRACIRRNGGIFQRPARNGRSKSQIHWMEGIQNAFWRGHGSRWRDQFTRRVPEFRSRIQAAGLNAFRNWITQICEDQTLPEPFLELLKSNAYKLDHLFGKYISEVRGRIAAFQIASRLKKEILYQLFTNEMKPGFRAALNHKGSGSMKKQISEVNKFTDEIGLDMLEKGRNELEGVLVEEIRRLSKDVGSLWSHPKTGCGALIRDEMLRVAGRLSKKEAKHTALQTMSDETRSQIGNVITDWRRQWQSVYVRLPHIELEDCEDEEDNEDDIIKAEDEDDDEENGHGFDDKLQAIKVEPADDRVTGSLVKGFEI</sequence>
<dbReference type="Proteomes" id="UP000805649">
    <property type="component" value="Unassembled WGS sequence"/>
</dbReference>
<name>A0ACC3YLX9_COLTU</name>
<accession>A0ACC3YLX9</accession>
<protein>
    <submittedName>
        <fullName evidence="1">Tat pathway signal sequence</fullName>
    </submittedName>
</protein>
<evidence type="ECO:0000313" key="1">
    <source>
        <dbReference type="EMBL" id="KAL0932899.1"/>
    </source>
</evidence>
<proteinExistence type="predicted"/>